<reference evidence="1" key="1">
    <citation type="submission" date="2020-11" db="EMBL/GenBank/DDBJ databases">
        <authorList>
            <person name="Koelle M."/>
            <person name="Horta M.A.C."/>
            <person name="Nowrousian M."/>
            <person name="Ohm R.A."/>
            <person name="Benz P."/>
            <person name="Pilgard A."/>
        </authorList>
    </citation>
    <scope>NUCLEOTIDE SEQUENCE</scope>
    <source>
        <strain evidence="1">FPRL280</strain>
    </source>
</reference>
<evidence type="ECO:0000313" key="1">
    <source>
        <dbReference type="EMBL" id="KAF9807684.1"/>
    </source>
</evidence>
<dbReference type="EMBL" id="JADOXO010000266">
    <property type="protein sequence ID" value="KAF9807684.1"/>
    <property type="molecule type" value="Genomic_DNA"/>
</dbReference>
<evidence type="ECO:0008006" key="3">
    <source>
        <dbReference type="Google" id="ProtNLM"/>
    </source>
</evidence>
<name>A0A8H7TZQ1_9APHY</name>
<dbReference type="Proteomes" id="UP000639403">
    <property type="component" value="Unassembled WGS sequence"/>
</dbReference>
<sequence length="263" mass="29936">MLIDDVLLVIVSFLSQKDALELSRTAWGIHSIAMRQVNPKLKKLSVTMSRGDLDPMDVFEVLARLSNLQTLEISDATCPEEEQRPRSQRSRLPVVASITRLDLHRWRDVPGLKLSPVQLSITITGTCKPSFWEPLFVNLTRLRVLELSLLDLFLEHSGEVTLVQWTENILCFLRPARIACLKIQENTISSRLDETSLQIAMEPERLHSLPRLVAESLPSMELFAVGLDDLGMNLKRTHWTRIHVNGDNQRVVEVIDPTTEFLV</sequence>
<accession>A0A8H7TZQ1</accession>
<dbReference type="AlphaFoldDB" id="A0A8H7TZQ1"/>
<proteinExistence type="predicted"/>
<comment type="caution">
    <text evidence="1">The sequence shown here is derived from an EMBL/GenBank/DDBJ whole genome shotgun (WGS) entry which is preliminary data.</text>
</comment>
<evidence type="ECO:0000313" key="2">
    <source>
        <dbReference type="Proteomes" id="UP000639403"/>
    </source>
</evidence>
<organism evidence="1 2">
    <name type="scientific">Rhodonia placenta</name>
    <dbReference type="NCBI Taxonomy" id="104341"/>
    <lineage>
        <taxon>Eukaryota</taxon>
        <taxon>Fungi</taxon>
        <taxon>Dikarya</taxon>
        <taxon>Basidiomycota</taxon>
        <taxon>Agaricomycotina</taxon>
        <taxon>Agaricomycetes</taxon>
        <taxon>Polyporales</taxon>
        <taxon>Adustoporiaceae</taxon>
        <taxon>Rhodonia</taxon>
    </lineage>
</organism>
<gene>
    <name evidence="1" type="ORF">IEO21_08121</name>
</gene>
<reference evidence="1" key="2">
    <citation type="journal article" name="Front. Microbiol.">
        <title>Degradative Capacity of Two Strains of Rhodonia placenta: From Phenotype to Genotype.</title>
        <authorList>
            <person name="Kolle M."/>
            <person name="Horta M.A.C."/>
            <person name="Nowrousian M."/>
            <person name="Ohm R.A."/>
            <person name="Benz J.P."/>
            <person name="Pilgard A."/>
        </authorList>
    </citation>
    <scope>NUCLEOTIDE SEQUENCE</scope>
    <source>
        <strain evidence="1">FPRL280</strain>
    </source>
</reference>
<protein>
    <recommendedName>
        <fullName evidence="3">F-box domain-containing protein</fullName>
    </recommendedName>
</protein>